<gene>
    <name evidence="6" type="ORF">RB653_002255</name>
</gene>
<feature type="chain" id="PRO_5043034618" evidence="3">
    <location>
        <begin position="19"/>
        <end position="359"/>
    </location>
</feature>
<dbReference type="SUPFAM" id="SSF54001">
    <property type="entry name" value="Cysteine proteinases"/>
    <property type="match status" value="1"/>
</dbReference>
<dbReference type="PANTHER" id="PTHR12411">
    <property type="entry name" value="CYSTEINE PROTEASE FAMILY C1-RELATED"/>
    <property type="match status" value="1"/>
</dbReference>
<dbReference type="Gene3D" id="3.90.70.10">
    <property type="entry name" value="Cysteine proteinases"/>
    <property type="match status" value="1"/>
</dbReference>
<keyword evidence="3" id="KW-0732">Signal</keyword>
<feature type="domain" description="Peptidase C1A papain C-terminal" evidence="4">
    <location>
        <begin position="146"/>
        <end position="359"/>
    </location>
</feature>
<dbReference type="FunFam" id="3.90.70.10:FF:000103">
    <property type="entry name" value="Hypothetical LOC496748"/>
    <property type="match status" value="1"/>
</dbReference>
<dbReference type="InterPro" id="IPR013201">
    <property type="entry name" value="Prot_inhib_I29"/>
</dbReference>
<reference evidence="6 7" key="1">
    <citation type="submission" date="2023-11" db="EMBL/GenBank/DDBJ databases">
        <title>Dfirmibasis_genome.</title>
        <authorList>
            <person name="Edelbroek B."/>
            <person name="Kjellin J."/>
            <person name="Jerlstrom-Hultqvist J."/>
            <person name="Soderbom F."/>
        </authorList>
    </citation>
    <scope>NUCLEOTIDE SEQUENCE [LARGE SCALE GENOMIC DNA]</scope>
    <source>
        <strain evidence="6 7">TNS-C-14</strain>
    </source>
</reference>
<dbReference type="InterPro" id="IPR038765">
    <property type="entry name" value="Papain-like_cys_pep_sf"/>
</dbReference>
<evidence type="ECO:0000259" key="5">
    <source>
        <dbReference type="SMART" id="SM00848"/>
    </source>
</evidence>
<dbReference type="CDD" id="cd02248">
    <property type="entry name" value="Peptidase_C1A"/>
    <property type="match status" value="1"/>
</dbReference>
<proteinExistence type="inferred from homology"/>
<evidence type="ECO:0000256" key="1">
    <source>
        <dbReference type="ARBA" id="ARBA00008455"/>
    </source>
</evidence>
<feature type="signal peptide" evidence="3">
    <location>
        <begin position="1"/>
        <end position="18"/>
    </location>
</feature>
<dbReference type="SMART" id="SM00848">
    <property type="entry name" value="Inhibitor_I29"/>
    <property type="match status" value="1"/>
</dbReference>
<dbReference type="GO" id="GO:0006508">
    <property type="term" value="P:proteolysis"/>
    <property type="evidence" value="ECO:0007669"/>
    <property type="project" value="InterPro"/>
</dbReference>
<dbReference type="Pfam" id="PF00112">
    <property type="entry name" value="Peptidase_C1"/>
    <property type="match status" value="1"/>
</dbReference>
<dbReference type="InterPro" id="IPR013128">
    <property type="entry name" value="Peptidase_C1A"/>
</dbReference>
<keyword evidence="2" id="KW-1015">Disulfide bond</keyword>
<organism evidence="6 7">
    <name type="scientific">Dictyostelium firmibasis</name>
    <dbReference type="NCBI Taxonomy" id="79012"/>
    <lineage>
        <taxon>Eukaryota</taxon>
        <taxon>Amoebozoa</taxon>
        <taxon>Evosea</taxon>
        <taxon>Eumycetozoa</taxon>
        <taxon>Dictyostelia</taxon>
        <taxon>Dictyosteliales</taxon>
        <taxon>Dictyosteliaceae</taxon>
        <taxon>Dictyostelium</taxon>
    </lineage>
</organism>
<dbReference type="EMBL" id="JAVFKY010000004">
    <property type="protein sequence ID" value="KAK5577314.1"/>
    <property type="molecule type" value="Genomic_DNA"/>
</dbReference>
<evidence type="ECO:0000256" key="2">
    <source>
        <dbReference type="ARBA" id="ARBA00023157"/>
    </source>
</evidence>
<accession>A0AAN7TQ88</accession>
<comment type="caution">
    <text evidence="6">The sequence shown here is derived from an EMBL/GenBank/DDBJ whole genome shotgun (WGS) entry which is preliminary data.</text>
</comment>
<keyword evidence="7" id="KW-1185">Reference proteome</keyword>
<sequence>MKLLLCLIILVFVCLTNAINININQAYRSDDHHILDNDSSMRDTFNHWVKKHSKIYKDSIEIEKRFSNFKDTMKRNIELNSIHRGNAKFEANKYSDLSEDEFSRFYLNKGFKGKPAHLRGEIKIQPTPHFSLVNGYKELDNGDLEQMYSIDWRKKGLVTKVLDQSSCGSCYIFSATEQVETAWIKAGNKPLLLSEQQALDCDPFDGQCGGGDPYTVYEYFKDAGGVSTSAQYPYTATDGVCVNMSRAVPVVSYHYVTQGGDENTLIKTIVNEGPVSICVDASTWQSYSGGVITTGCGQNIDHCVQVVGLEIDKSDPSNPIQYYIIRNSWGTDWGIEGYIYVATGSDLCGVTYESTMVDV</sequence>
<dbReference type="PROSITE" id="PS00139">
    <property type="entry name" value="THIOL_PROTEASE_CYS"/>
    <property type="match status" value="1"/>
</dbReference>
<dbReference type="GO" id="GO:0008234">
    <property type="term" value="F:cysteine-type peptidase activity"/>
    <property type="evidence" value="ECO:0007669"/>
    <property type="project" value="InterPro"/>
</dbReference>
<dbReference type="AlphaFoldDB" id="A0AAN7TQ88"/>
<evidence type="ECO:0000259" key="4">
    <source>
        <dbReference type="SMART" id="SM00645"/>
    </source>
</evidence>
<protein>
    <submittedName>
        <fullName evidence="6">Uncharacterized protein</fullName>
    </submittedName>
</protein>
<feature type="domain" description="Cathepsin propeptide inhibitor" evidence="5">
    <location>
        <begin position="45"/>
        <end position="102"/>
    </location>
</feature>
<dbReference type="SMART" id="SM00645">
    <property type="entry name" value="Pept_C1"/>
    <property type="match status" value="1"/>
</dbReference>
<dbReference type="Proteomes" id="UP001344447">
    <property type="component" value="Unassembled WGS sequence"/>
</dbReference>
<evidence type="ECO:0000313" key="6">
    <source>
        <dbReference type="EMBL" id="KAK5577314.1"/>
    </source>
</evidence>
<dbReference type="Pfam" id="PF08246">
    <property type="entry name" value="Inhibitor_I29"/>
    <property type="match status" value="1"/>
</dbReference>
<evidence type="ECO:0000256" key="3">
    <source>
        <dbReference type="SAM" id="SignalP"/>
    </source>
</evidence>
<comment type="similarity">
    <text evidence="1">Belongs to the peptidase C1 family.</text>
</comment>
<dbReference type="InterPro" id="IPR000668">
    <property type="entry name" value="Peptidase_C1A_C"/>
</dbReference>
<name>A0AAN7TQ88_9MYCE</name>
<evidence type="ECO:0000313" key="7">
    <source>
        <dbReference type="Proteomes" id="UP001344447"/>
    </source>
</evidence>
<dbReference type="InterPro" id="IPR039417">
    <property type="entry name" value="Peptidase_C1A_papain-like"/>
</dbReference>
<dbReference type="InterPro" id="IPR000169">
    <property type="entry name" value="Pept_cys_AS"/>
</dbReference>